<feature type="region of interest" description="Disordered" evidence="1">
    <location>
        <begin position="737"/>
        <end position="760"/>
    </location>
</feature>
<feature type="region of interest" description="Disordered" evidence="1">
    <location>
        <begin position="1424"/>
        <end position="1524"/>
    </location>
</feature>
<accession>A0A0N0DUX9</accession>
<feature type="compositionally biased region" description="Acidic residues" evidence="1">
    <location>
        <begin position="1458"/>
        <end position="1475"/>
    </location>
</feature>
<feature type="region of interest" description="Disordered" evidence="1">
    <location>
        <begin position="1702"/>
        <end position="1730"/>
    </location>
</feature>
<organism evidence="3 4">
    <name type="scientific">Leptomonas pyrrhocoris</name>
    <name type="common">Firebug parasite</name>
    <dbReference type="NCBI Taxonomy" id="157538"/>
    <lineage>
        <taxon>Eukaryota</taxon>
        <taxon>Discoba</taxon>
        <taxon>Euglenozoa</taxon>
        <taxon>Kinetoplastea</taxon>
        <taxon>Metakinetoplastina</taxon>
        <taxon>Trypanosomatida</taxon>
        <taxon>Trypanosomatidae</taxon>
        <taxon>Leishmaniinae</taxon>
        <taxon>Leptomonas</taxon>
    </lineage>
</organism>
<feature type="compositionally biased region" description="Polar residues" evidence="1">
    <location>
        <begin position="60"/>
        <end position="72"/>
    </location>
</feature>
<feature type="region of interest" description="Disordered" evidence="1">
    <location>
        <begin position="1748"/>
        <end position="1767"/>
    </location>
</feature>
<dbReference type="PANTHER" id="PTHR16453">
    <property type="entry name" value="WD40 DOMAIN-CONTAINING PROTEIN MIO FAMILY MEMBER"/>
    <property type="match status" value="1"/>
</dbReference>
<feature type="region of interest" description="Disordered" evidence="1">
    <location>
        <begin position="893"/>
        <end position="949"/>
    </location>
</feature>
<dbReference type="Proteomes" id="UP000037923">
    <property type="component" value="Unassembled WGS sequence"/>
</dbReference>
<dbReference type="GeneID" id="26905680"/>
<dbReference type="VEuPathDB" id="TriTrypDB:LpyrH10_10_1590"/>
<reference evidence="3 4" key="1">
    <citation type="submission" date="2015-07" db="EMBL/GenBank/DDBJ databases">
        <title>High-quality genome of monoxenous trypanosomatid Leptomonas pyrrhocoris.</title>
        <authorList>
            <person name="Flegontov P."/>
            <person name="Butenko A."/>
            <person name="Firsov S."/>
            <person name="Vlcek C."/>
            <person name="Logacheva M.D."/>
            <person name="Field M."/>
            <person name="Filatov D."/>
            <person name="Flegontova O."/>
            <person name="Gerasimov E."/>
            <person name="Jackson A.P."/>
            <person name="Kelly S."/>
            <person name="Opperdoes F."/>
            <person name="O'Reilly A."/>
            <person name="Votypka J."/>
            <person name="Yurchenko V."/>
            <person name="Lukes J."/>
        </authorList>
    </citation>
    <scope>NUCLEOTIDE SEQUENCE [LARGE SCALE GENOMIC DNA]</scope>
    <source>
        <strain evidence="3">H10</strain>
    </source>
</reference>
<dbReference type="InterPro" id="IPR037593">
    <property type="entry name" value="MIOS/Sea4"/>
</dbReference>
<evidence type="ECO:0000313" key="3">
    <source>
        <dbReference type="EMBL" id="KPA79584.1"/>
    </source>
</evidence>
<feature type="compositionally biased region" description="Low complexity" evidence="1">
    <location>
        <begin position="77"/>
        <end position="90"/>
    </location>
</feature>
<feature type="compositionally biased region" description="Gly residues" evidence="1">
    <location>
        <begin position="1702"/>
        <end position="1713"/>
    </location>
</feature>
<dbReference type="RefSeq" id="XP_015658023.1">
    <property type="nucleotide sequence ID" value="XM_015803381.1"/>
</dbReference>
<proteinExistence type="predicted"/>
<feature type="compositionally biased region" description="Polar residues" evidence="1">
    <location>
        <begin position="741"/>
        <end position="753"/>
    </location>
</feature>
<evidence type="ECO:0000313" key="4">
    <source>
        <dbReference type="Proteomes" id="UP000037923"/>
    </source>
</evidence>
<feature type="compositionally biased region" description="Low complexity" evidence="1">
    <location>
        <begin position="1549"/>
        <end position="1568"/>
    </location>
</feature>
<feature type="region of interest" description="Disordered" evidence="1">
    <location>
        <begin position="672"/>
        <end position="695"/>
    </location>
</feature>
<feature type="region of interest" description="Disordered" evidence="1">
    <location>
        <begin position="1275"/>
        <end position="1302"/>
    </location>
</feature>
<evidence type="ECO:0000256" key="1">
    <source>
        <dbReference type="SAM" id="MobiDB-lite"/>
    </source>
</evidence>
<evidence type="ECO:0000259" key="2">
    <source>
        <dbReference type="Pfam" id="PF17034"/>
    </source>
</evidence>
<feature type="compositionally biased region" description="Polar residues" evidence="1">
    <location>
        <begin position="909"/>
        <end position="921"/>
    </location>
</feature>
<feature type="domain" description="GATOR2 complex protein MIO zinc-ribbon like" evidence="2">
    <location>
        <begin position="1858"/>
        <end position="1905"/>
    </location>
</feature>
<gene>
    <name evidence="3" type="ORF">ABB37_05390</name>
</gene>
<keyword evidence="4" id="KW-1185">Reference proteome</keyword>
<sequence length="1910" mass="201049">MKYFSCQPDSHNAFGSLTNGVLTYFTVDCARYKRLSRASGNTERAESGAAVAEGPRRTTVAHTSRNAAQSLASGGVASPPTSTAQASANAGFDGSEAYQEPHFCTDTRMHIQRTLTLPGAFQSTQCCFSMANRTVFGTDMAFIGAANGLLALVVLHEDLLLYVRGKDPQSLRDRWQRGQRGEAAPAATATSSYFPSSAAASLSGATASSTTAATTHLFTGAAAAPPSPMSSLGPACASSGASVGAASLSPAFSSTTASPSLPPNAGVPSTITWMRDKPLVLVGYSNGQVEWYRVSLSVARRQALMDPSKELPFGPSMASGAFAYQALNRDAHTSRVVQVVEGGHGDGLRTEMVAHCHLPDAGALLTSDYFPANGTVAVGGERGGLYLFHPDQLAAPLCQLHLRTPTAGFLYCHPFLPIVGVVSSVVWADATGAARRRRATQPQPPALASPTRVSSPASSTKEERTDRQGGKDGLERWRSSPLRRGDRRTGQENALMPPAAAAEAVKTERHVGWYDAGVDGAATLGRVSRASEAPTGFFRPSSFVDDEVVRSGCVFTLVEYTKKVPPRQLARSWAGDQPLSTTHRLSQVLQHWMEAATTRDGASYTFSWKFSFDLEVVVSNIEEGALRVVRISRATTSADSTTPSQSHRGRADGGPATDSIEGSVVIAGAENENGTDASYTTTSTADTATGSNGPHPDAYRVTQEYNVRLPLHSLVNVEYISAATSALSVWDTAAMGDSGNAEGSEQQRGSMTAFQREAERHRRHSALLAAAAQAVADPRSRLGSPVGAAGQLCRPADAFWAGLAVVSLAHQRRHLTATAEEEERRRYRIVGAGGRIRGAFDGAAGRCGGDGRLQVGGGSSGVRNGVGEVGGGLQLKENALAVAMLQPLRGEYGGVGRGRRHRNRHGADASSSSFHTGTDAASSSRLQSSSSTSTPQRRHRHDRDPLAPAITVPSYATRTTRNEIANAVLIAADHRVELHDRLRIGAGNVSCVVGMNAAGEVGSVPIEVRAVATWHEEGSIFVGLGPTTCAADLVSIQGIERLMRLRHAAGFGIAAVANLAAAKKVGGYGSEDVVLLFTYVATLERDGIAASTGSVLSLMELLRVSSTRSRGGPAVLLQSPPRLDPRRRAAMHDCSFHDDPRRLLALQVLGWLPPSVAEEWKVSAAATHAPEVPEWLQLPFEAAPVLSETHTNTDVERAAAIEASHSRYGKAADLLLRFAHRSPNYRAVATLLQRPAEALAMVRDSDERVCAAFRASLTPWLLVVFHCLCSAAGNAQRPPGAASTSRRAIKGTPSSPPSTALPRELYEHPAFLLWDRVALAIVMEDGASGGALAHVLRDVLLPQCNPVQALLLHHGVHRRTCPAMQEMVDCTGDFQLGACLFARVGVLTTAAALAFPFLLDGVVQSAAAAPTTAAGDSGADALAMIGSPRMPGGSGGGGHDVSVPDHPFREASQGWWGDADDVAGAEGEEEGDADGLQERRNTTALPHGSRISSSPYAYLYDGTSPQSSRRASPPLTSASAPRGALDGGVSHTACLVRNSALPPPPPPQNLLLLPASDASSPTYASSPHASPPPPPPKQRKRGDGGGVDARSRHRDPAGASSSNTELTKAVKANGLAGLYRGARGRVETDTEADDADIDSDACGDEEGELTDEPWVWWAAAYRSFLDDEQAFVRRTTFDVECQQLRIQAAVRLAALLPKEGSLGGGAGGRGGSGVASRIPSSPPHRSSSLGELDETGYRLLLSSDGGQLSLSRTRRTGGRLTQPNSSLGQAPLPFSLSSLCNSSVAGVAARGYGHLAGFSQAELVVGAHAATDSVASTDGTTGQDCVCGERHEGTQLIRSLMNLCNTTTTRCSVCLEPVRLGSCDVSSAFAWCTSCRHGGHAHHLQEWFRTHRRCPVDGCDCHCDEDSSLF</sequence>
<feature type="compositionally biased region" description="Polar residues" evidence="1">
    <location>
        <begin position="1503"/>
        <end position="1519"/>
    </location>
</feature>
<protein>
    <recommendedName>
        <fullName evidence="2">GATOR2 complex protein MIO zinc-ribbon like domain-containing protein</fullName>
    </recommendedName>
</protein>
<feature type="region of interest" description="Disordered" evidence="1">
    <location>
        <begin position="1536"/>
        <end position="1607"/>
    </location>
</feature>
<dbReference type="OMA" id="PWVWWAA"/>
<feature type="region of interest" description="Disordered" evidence="1">
    <location>
        <begin position="635"/>
        <end position="659"/>
    </location>
</feature>
<name>A0A0N0DUX9_LEPPY</name>
<feature type="compositionally biased region" description="Acidic residues" evidence="1">
    <location>
        <begin position="1629"/>
        <end position="1648"/>
    </location>
</feature>
<dbReference type="OrthoDB" id="341486at2759"/>
<dbReference type="PANTHER" id="PTHR16453:SF9">
    <property type="entry name" value="GATOR COMPLEX PROTEIN MIOS"/>
    <property type="match status" value="1"/>
</dbReference>
<feature type="region of interest" description="Disordered" evidence="1">
    <location>
        <begin position="40"/>
        <end position="91"/>
    </location>
</feature>
<feature type="region of interest" description="Disordered" evidence="1">
    <location>
        <begin position="435"/>
        <end position="498"/>
    </location>
</feature>
<comment type="caution">
    <text evidence="3">The sequence shown here is derived from an EMBL/GenBank/DDBJ whole genome shotgun (WGS) entry which is preliminary data.</text>
</comment>
<feature type="region of interest" description="Disordered" evidence="1">
    <location>
        <begin position="1626"/>
        <end position="1648"/>
    </location>
</feature>
<dbReference type="CDD" id="cd16691">
    <property type="entry name" value="mRING-H2-C3H3C2_Mio"/>
    <property type="match status" value="1"/>
</dbReference>
<feature type="compositionally biased region" description="Low complexity" evidence="1">
    <location>
        <begin position="922"/>
        <end position="935"/>
    </location>
</feature>
<dbReference type="GO" id="GO:0005737">
    <property type="term" value="C:cytoplasm"/>
    <property type="evidence" value="ECO:0007669"/>
    <property type="project" value="TreeGrafter"/>
</dbReference>
<dbReference type="InterPro" id="IPR031488">
    <property type="entry name" value="Zn_ribbon_mio"/>
</dbReference>
<feature type="compositionally biased region" description="Low complexity" evidence="1">
    <location>
        <begin position="1714"/>
        <end position="1728"/>
    </location>
</feature>
<feature type="compositionally biased region" description="Polar residues" evidence="1">
    <location>
        <begin position="635"/>
        <end position="646"/>
    </location>
</feature>
<feature type="compositionally biased region" description="Basic and acidic residues" evidence="1">
    <location>
        <begin position="460"/>
        <end position="490"/>
    </location>
</feature>
<dbReference type="Pfam" id="PF17034">
    <property type="entry name" value="zinc_ribbon_16"/>
    <property type="match status" value="1"/>
</dbReference>
<dbReference type="EMBL" id="LGTL01000010">
    <property type="protein sequence ID" value="KPA79584.1"/>
    <property type="molecule type" value="Genomic_DNA"/>
</dbReference>
<feature type="compositionally biased region" description="Low complexity" evidence="1">
    <location>
        <begin position="674"/>
        <end position="693"/>
    </location>
</feature>